<dbReference type="AlphaFoldDB" id="A0A1X2GLU2"/>
<keyword evidence="1" id="KW-0472">Membrane</keyword>
<comment type="caution">
    <text evidence="2">The sequence shown here is derived from an EMBL/GenBank/DDBJ whole genome shotgun (WGS) entry which is preliminary data.</text>
</comment>
<protein>
    <submittedName>
        <fullName evidence="2">Uncharacterized protein</fullName>
    </submittedName>
</protein>
<keyword evidence="1" id="KW-1133">Transmembrane helix</keyword>
<evidence type="ECO:0000313" key="3">
    <source>
        <dbReference type="Proteomes" id="UP000242146"/>
    </source>
</evidence>
<evidence type="ECO:0000313" key="2">
    <source>
        <dbReference type="EMBL" id="ORX56140.1"/>
    </source>
</evidence>
<keyword evidence="1" id="KW-0812">Transmembrane</keyword>
<keyword evidence="3" id="KW-1185">Reference proteome</keyword>
<proteinExistence type="predicted"/>
<sequence>MVYLHTKIHAHWLPTLPIFFLFANFTSLNRLNRWKKTLLPDLPVIRSVSFF</sequence>
<organism evidence="2 3">
    <name type="scientific">Hesseltinella vesiculosa</name>
    <dbReference type="NCBI Taxonomy" id="101127"/>
    <lineage>
        <taxon>Eukaryota</taxon>
        <taxon>Fungi</taxon>
        <taxon>Fungi incertae sedis</taxon>
        <taxon>Mucoromycota</taxon>
        <taxon>Mucoromycotina</taxon>
        <taxon>Mucoromycetes</taxon>
        <taxon>Mucorales</taxon>
        <taxon>Cunninghamellaceae</taxon>
        <taxon>Hesseltinella</taxon>
    </lineage>
</organism>
<feature type="transmembrane region" description="Helical" evidence="1">
    <location>
        <begin position="12"/>
        <end position="31"/>
    </location>
</feature>
<gene>
    <name evidence="2" type="ORF">DM01DRAFT_1014688</name>
</gene>
<dbReference type="EMBL" id="MCGT01000010">
    <property type="protein sequence ID" value="ORX56140.1"/>
    <property type="molecule type" value="Genomic_DNA"/>
</dbReference>
<accession>A0A1X2GLU2</accession>
<name>A0A1X2GLU2_9FUNG</name>
<dbReference type="Proteomes" id="UP000242146">
    <property type="component" value="Unassembled WGS sequence"/>
</dbReference>
<evidence type="ECO:0000256" key="1">
    <source>
        <dbReference type="SAM" id="Phobius"/>
    </source>
</evidence>
<reference evidence="2 3" key="1">
    <citation type="submission" date="2016-07" db="EMBL/GenBank/DDBJ databases">
        <title>Pervasive Adenine N6-methylation of Active Genes in Fungi.</title>
        <authorList>
            <consortium name="DOE Joint Genome Institute"/>
            <person name="Mondo S.J."/>
            <person name="Dannebaum R.O."/>
            <person name="Kuo R.C."/>
            <person name="Labutti K."/>
            <person name="Haridas S."/>
            <person name="Kuo A."/>
            <person name="Salamov A."/>
            <person name="Ahrendt S.R."/>
            <person name="Lipzen A."/>
            <person name="Sullivan W."/>
            <person name="Andreopoulos W.B."/>
            <person name="Clum A."/>
            <person name="Lindquist E."/>
            <person name="Daum C."/>
            <person name="Ramamoorthy G.K."/>
            <person name="Gryganskyi A."/>
            <person name="Culley D."/>
            <person name="Magnuson J.K."/>
            <person name="James T.Y."/>
            <person name="O'Malley M.A."/>
            <person name="Stajich J.E."/>
            <person name="Spatafora J.W."/>
            <person name="Visel A."/>
            <person name="Grigoriev I.V."/>
        </authorList>
    </citation>
    <scope>NUCLEOTIDE SEQUENCE [LARGE SCALE GENOMIC DNA]</scope>
    <source>
        <strain evidence="2 3">NRRL 3301</strain>
    </source>
</reference>